<comment type="caution">
    <text evidence="1">The sequence shown here is derived from an EMBL/GenBank/DDBJ whole genome shotgun (WGS) entry which is preliminary data.</text>
</comment>
<evidence type="ECO:0000313" key="1">
    <source>
        <dbReference type="EMBL" id="KAK7278276.1"/>
    </source>
</evidence>
<dbReference type="AlphaFoldDB" id="A0AAN9IL16"/>
<organism evidence="1 2">
    <name type="scientific">Clitoria ternatea</name>
    <name type="common">Butterfly pea</name>
    <dbReference type="NCBI Taxonomy" id="43366"/>
    <lineage>
        <taxon>Eukaryota</taxon>
        <taxon>Viridiplantae</taxon>
        <taxon>Streptophyta</taxon>
        <taxon>Embryophyta</taxon>
        <taxon>Tracheophyta</taxon>
        <taxon>Spermatophyta</taxon>
        <taxon>Magnoliopsida</taxon>
        <taxon>eudicotyledons</taxon>
        <taxon>Gunneridae</taxon>
        <taxon>Pentapetalae</taxon>
        <taxon>rosids</taxon>
        <taxon>fabids</taxon>
        <taxon>Fabales</taxon>
        <taxon>Fabaceae</taxon>
        <taxon>Papilionoideae</taxon>
        <taxon>50 kb inversion clade</taxon>
        <taxon>NPAAA clade</taxon>
        <taxon>indigoferoid/millettioid clade</taxon>
        <taxon>Phaseoleae</taxon>
        <taxon>Clitoria</taxon>
    </lineage>
</organism>
<dbReference type="EMBL" id="JAYKXN010000006">
    <property type="protein sequence ID" value="KAK7278276.1"/>
    <property type="molecule type" value="Genomic_DNA"/>
</dbReference>
<gene>
    <name evidence="1" type="ORF">RJT34_23302</name>
</gene>
<reference evidence="1 2" key="1">
    <citation type="submission" date="2024-01" db="EMBL/GenBank/DDBJ databases">
        <title>The genomes of 5 underutilized Papilionoideae crops provide insights into root nodulation and disease resistance.</title>
        <authorList>
            <person name="Yuan L."/>
        </authorList>
    </citation>
    <scope>NUCLEOTIDE SEQUENCE [LARGE SCALE GENOMIC DNA]</scope>
    <source>
        <strain evidence="1">LY-2023</strain>
        <tissue evidence="1">Leaf</tissue>
    </source>
</reference>
<evidence type="ECO:0000313" key="2">
    <source>
        <dbReference type="Proteomes" id="UP001359559"/>
    </source>
</evidence>
<name>A0AAN9IL16_CLITE</name>
<dbReference type="Proteomes" id="UP001359559">
    <property type="component" value="Unassembled WGS sequence"/>
</dbReference>
<proteinExistence type="predicted"/>
<keyword evidence="2" id="KW-1185">Reference proteome</keyword>
<accession>A0AAN9IL16</accession>
<dbReference type="AntiFam" id="ANF00010">
    <property type="entry name" value="tRNA translation"/>
</dbReference>
<sequence>MWRVFFSGPSPQRGTEQWWDGAFAVRVVEMGEIAAVAASVDASRMVGIAQLVEQRTENPRVTSSNLVPGI</sequence>
<protein>
    <submittedName>
        <fullName evidence="1">Uncharacterized protein</fullName>
    </submittedName>
</protein>